<protein>
    <recommendedName>
        <fullName evidence="7">EGF domain-specific O-linked N-acetylglucosamine transferase</fullName>
        <ecNumber evidence="1">2.4.1.255</ecNumber>
    </recommendedName>
    <alternativeName>
        <fullName evidence="8">Extracellular O-linked N-acetylglucosamine transferase</fullName>
    </alternativeName>
</protein>
<proteinExistence type="predicted"/>
<evidence type="ECO:0000256" key="7">
    <source>
        <dbReference type="ARBA" id="ARBA00040944"/>
    </source>
</evidence>
<gene>
    <name evidence="12" type="ORF">A9O66_13150</name>
</gene>
<comment type="catalytic activity">
    <reaction evidence="10">
        <text>L-threonyl-[protein] + UDP-N-acetyl-alpha-D-glucosamine = 3-O-(N-acetyl-beta-D-glucosaminyl)-L-threonyl-[protein] + UDP + H(+)</text>
        <dbReference type="Rhea" id="RHEA:48908"/>
        <dbReference type="Rhea" id="RHEA-COMP:11060"/>
        <dbReference type="Rhea" id="RHEA-COMP:12252"/>
        <dbReference type="ChEBI" id="CHEBI:15378"/>
        <dbReference type="ChEBI" id="CHEBI:30013"/>
        <dbReference type="ChEBI" id="CHEBI:57705"/>
        <dbReference type="ChEBI" id="CHEBI:58223"/>
        <dbReference type="ChEBI" id="CHEBI:90840"/>
        <dbReference type="EC" id="2.4.1.255"/>
    </reaction>
</comment>
<evidence type="ECO:0000256" key="5">
    <source>
        <dbReference type="ARBA" id="ARBA00022824"/>
    </source>
</evidence>
<dbReference type="AlphaFoldDB" id="A0A9Q6S293"/>
<feature type="domain" description="Glycosyltransferase 61 catalytic" evidence="11">
    <location>
        <begin position="74"/>
        <end position="257"/>
    </location>
</feature>
<dbReference type="PANTHER" id="PTHR20961:SF148">
    <property type="entry name" value="EGF DOMAIN-SPECIFIC O-LINKED N-ACETYLGLUCOSAMINE TRANSFERASE"/>
    <property type="match status" value="1"/>
</dbReference>
<evidence type="ECO:0000256" key="4">
    <source>
        <dbReference type="ARBA" id="ARBA00022729"/>
    </source>
</evidence>
<organism evidence="12 13">
    <name type="scientific">Paraburkholderia caribensis</name>
    <dbReference type="NCBI Taxonomy" id="75105"/>
    <lineage>
        <taxon>Bacteria</taxon>
        <taxon>Pseudomonadati</taxon>
        <taxon>Pseudomonadota</taxon>
        <taxon>Betaproteobacteria</taxon>
        <taxon>Burkholderiales</taxon>
        <taxon>Burkholderiaceae</taxon>
        <taxon>Paraburkholderia</taxon>
    </lineage>
</organism>
<dbReference type="Proteomes" id="UP000509548">
    <property type="component" value="Chromosome 1"/>
</dbReference>
<dbReference type="Pfam" id="PF04577">
    <property type="entry name" value="Glyco_transf_61"/>
    <property type="match status" value="1"/>
</dbReference>
<evidence type="ECO:0000259" key="11">
    <source>
        <dbReference type="Pfam" id="PF04577"/>
    </source>
</evidence>
<evidence type="ECO:0000256" key="2">
    <source>
        <dbReference type="ARBA" id="ARBA00022676"/>
    </source>
</evidence>
<keyword evidence="2" id="KW-0328">Glycosyltransferase</keyword>
<dbReference type="PANTHER" id="PTHR20961">
    <property type="entry name" value="GLYCOSYLTRANSFERASE"/>
    <property type="match status" value="1"/>
</dbReference>
<evidence type="ECO:0000256" key="8">
    <source>
        <dbReference type="ARBA" id="ARBA00042574"/>
    </source>
</evidence>
<dbReference type="GO" id="GO:0097363">
    <property type="term" value="F:protein O-acetylglucosaminyltransferase activity"/>
    <property type="evidence" value="ECO:0007669"/>
    <property type="project" value="UniProtKB-EC"/>
</dbReference>
<keyword evidence="5" id="KW-0256">Endoplasmic reticulum</keyword>
<keyword evidence="3" id="KW-0808">Transferase</keyword>
<evidence type="ECO:0000313" key="13">
    <source>
        <dbReference type="Proteomes" id="UP000509548"/>
    </source>
</evidence>
<dbReference type="InterPro" id="IPR049625">
    <property type="entry name" value="Glyco_transf_61_cat"/>
</dbReference>
<keyword evidence="6" id="KW-0325">Glycoprotein</keyword>
<comment type="catalytic activity">
    <reaction evidence="9">
        <text>L-seryl-[protein] + UDP-N-acetyl-alpha-D-glucosamine = 3-O-(N-acetyl-beta-D-glucosaminyl)-L-seryl-[protein] + UDP + H(+)</text>
        <dbReference type="Rhea" id="RHEA:48904"/>
        <dbReference type="Rhea" id="RHEA-COMP:9863"/>
        <dbReference type="Rhea" id="RHEA-COMP:12251"/>
        <dbReference type="ChEBI" id="CHEBI:15378"/>
        <dbReference type="ChEBI" id="CHEBI:29999"/>
        <dbReference type="ChEBI" id="CHEBI:57705"/>
        <dbReference type="ChEBI" id="CHEBI:58223"/>
        <dbReference type="ChEBI" id="CHEBI:90838"/>
        <dbReference type="EC" id="2.4.1.255"/>
    </reaction>
</comment>
<name>A0A9Q6S293_9BURK</name>
<sequence length="325" mass="36067">MRDVILIGESDIVYHERQSVAPDHYLHADKVTREERMNTLFIDGNVVINGFEHHNEVKQVDIVISCIGVPAINWAHWITEMLPKIAVFANTPHLQSLPIVVDAGIPATMLESVKALLGEGREIVSANRGEPIYARKVWCVSPTAHVPYEYRTSSHVRFEDASFCESALSMMRTAVISAYGRCASAAEKLYVKRRPNAARAIKNADDVEEALRSMGFEIVEPDTLSFSEQVRAFSNARLIVGQAGAGLANFVFAPERAFIVTLTTLGRLPNYFYFAAIGKALEQNVMHFGCDRLGAGPDETLADELYVDIEGLKREITRISQTLSI</sequence>
<dbReference type="EC" id="2.4.1.255" evidence="1"/>
<dbReference type="EMBL" id="CP015958">
    <property type="protein sequence ID" value="QLB63249.1"/>
    <property type="molecule type" value="Genomic_DNA"/>
</dbReference>
<accession>A0A9Q6S293</accession>
<evidence type="ECO:0000256" key="9">
    <source>
        <dbReference type="ARBA" id="ARBA00048317"/>
    </source>
</evidence>
<evidence type="ECO:0000313" key="12">
    <source>
        <dbReference type="EMBL" id="QLB63249.1"/>
    </source>
</evidence>
<reference evidence="12 13" key="1">
    <citation type="journal article" date="2014" name="Genome Announc.">
        <title>Draft Genome Sequence of the Haloacid-Degrading Burkholderia caribensis Strain MBA4.</title>
        <authorList>
            <person name="Pan Y."/>
            <person name="Kong K.F."/>
            <person name="Tsang J.S."/>
        </authorList>
    </citation>
    <scope>NUCLEOTIDE SEQUENCE [LARGE SCALE GENOMIC DNA]</scope>
    <source>
        <strain evidence="12 13">852011</strain>
    </source>
</reference>
<evidence type="ECO:0000256" key="1">
    <source>
        <dbReference type="ARBA" id="ARBA00011970"/>
    </source>
</evidence>
<dbReference type="InterPro" id="IPR007657">
    <property type="entry name" value="Glycosyltransferase_61"/>
</dbReference>
<evidence type="ECO:0000256" key="6">
    <source>
        <dbReference type="ARBA" id="ARBA00023180"/>
    </source>
</evidence>
<evidence type="ECO:0000256" key="3">
    <source>
        <dbReference type="ARBA" id="ARBA00022679"/>
    </source>
</evidence>
<keyword evidence="4" id="KW-0732">Signal</keyword>
<evidence type="ECO:0000256" key="10">
    <source>
        <dbReference type="ARBA" id="ARBA00049432"/>
    </source>
</evidence>